<dbReference type="PANTHER" id="PTHR11616">
    <property type="entry name" value="SODIUM/CHLORIDE DEPENDENT TRANSPORTER"/>
    <property type="match status" value="1"/>
</dbReference>
<dbReference type="InterPro" id="IPR000175">
    <property type="entry name" value="Na/ntran_symport"/>
</dbReference>
<dbReference type="PROSITE" id="PS00754">
    <property type="entry name" value="NA_NEUROTRAN_SYMP_2"/>
    <property type="match status" value="1"/>
</dbReference>
<evidence type="ECO:0000256" key="4">
    <source>
        <dbReference type="ARBA" id="ARBA00022989"/>
    </source>
</evidence>
<feature type="transmembrane region" description="Helical" evidence="7">
    <location>
        <begin position="435"/>
        <end position="455"/>
    </location>
</feature>
<evidence type="ECO:0000256" key="6">
    <source>
        <dbReference type="RuleBase" id="RU003732"/>
    </source>
</evidence>
<keyword evidence="2 6" id="KW-0813">Transport</keyword>
<keyword evidence="4 7" id="KW-1133">Transmembrane helix</keyword>
<evidence type="ECO:0000256" key="5">
    <source>
        <dbReference type="ARBA" id="ARBA00023136"/>
    </source>
</evidence>
<feature type="transmembrane region" description="Helical" evidence="7">
    <location>
        <begin position="214"/>
        <end position="231"/>
    </location>
</feature>
<feature type="transmembrane region" description="Helical" evidence="7">
    <location>
        <begin position="355"/>
        <end position="379"/>
    </location>
</feature>
<dbReference type="InterPro" id="IPR037272">
    <property type="entry name" value="SNS_sf"/>
</dbReference>
<feature type="transmembrane region" description="Helical" evidence="7">
    <location>
        <begin position="264"/>
        <end position="284"/>
    </location>
</feature>
<feature type="transmembrane region" description="Helical" evidence="7">
    <location>
        <begin position="476"/>
        <end position="497"/>
    </location>
</feature>
<keyword evidence="5 7" id="KW-0472">Membrane</keyword>
<feature type="transmembrane region" description="Helical" evidence="7">
    <location>
        <begin position="83"/>
        <end position="110"/>
    </location>
</feature>
<sequence length="571" mass="64111">MREKWTNRFDFLFVTVGSAVGLGNMWRFPYLCYRNGGGAFLIPYLVTLLVVALPQLILQVSLGQYTSLSPMKAWEMVPAMKGIGYAATVFAVLCNVSYSTVLAWTLRYLYASMSPVLPWMTCANSWNTLGCFVPDNNQSTSKSLYVNASGTNSTRNASEIASSVAEFWTRGVLGLSEGLTDIGRFQTPLVVCHAITWILVFFAMLKGANWTSKVTYVTSTLPTFILVAVLVRGVTLDGSYEGIIHFLKPNMTKLSQPQVWKDAVLQNLYSLSIGSGCMMTMGSFNSYHHNFLRDAIALSVVNSCASFLAGFAVFSTLGFMAKQQNTTVDLVAESGPGLVFTVYPQALSMMPGSKFWSIAFFLMLFLLGLDSLFVIIEAVSTVIIDQFPAVFDKQLKKIFMRFCLCCFYFFAALITVTQGGMYYIHLIDNFSSASWALLFSGGCECIAISWIFGLDRFYEIMCDMLQFRPRFPWFKYCWKYVVPLLSAGLFIYCLVLYKPLVYNRTYEYPAWSIGVGWLLSLSSFLWIPGYAGYYLIKKRCLEQDKRKTSDAGKDQMEMEELKVSIAESSEL</sequence>
<dbReference type="PROSITE" id="PS50267">
    <property type="entry name" value="NA_NEUROTRAN_SYMP_3"/>
    <property type="match status" value="1"/>
</dbReference>
<evidence type="ECO:0000313" key="9">
    <source>
        <dbReference type="Proteomes" id="UP001642483"/>
    </source>
</evidence>
<feature type="transmembrane region" description="Helical" evidence="7">
    <location>
        <begin position="517"/>
        <end position="536"/>
    </location>
</feature>
<evidence type="ECO:0000256" key="3">
    <source>
        <dbReference type="ARBA" id="ARBA00022692"/>
    </source>
</evidence>
<dbReference type="EMBL" id="CAWYQH010000141">
    <property type="protein sequence ID" value="CAK8694265.1"/>
    <property type="molecule type" value="Genomic_DNA"/>
</dbReference>
<feature type="transmembrane region" description="Helical" evidence="7">
    <location>
        <begin position="399"/>
        <end position="423"/>
    </location>
</feature>
<accession>A0ABP0GRB1</accession>
<keyword evidence="3 6" id="KW-0812">Transmembrane</keyword>
<evidence type="ECO:0000313" key="8">
    <source>
        <dbReference type="EMBL" id="CAK8694265.1"/>
    </source>
</evidence>
<feature type="transmembrane region" description="Helical" evidence="7">
    <location>
        <begin position="40"/>
        <end position="62"/>
    </location>
</feature>
<dbReference type="Proteomes" id="UP001642483">
    <property type="component" value="Unassembled WGS sequence"/>
</dbReference>
<evidence type="ECO:0000256" key="1">
    <source>
        <dbReference type="ARBA" id="ARBA00004141"/>
    </source>
</evidence>
<comment type="similarity">
    <text evidence="6">Belongs to the sodium:neurotransmitter symporter (SNF) (TC 2.A.22) family.</text>
</comment>
<dbReference type="NCBIfam" id="NF037979">
    <property type="entry name" value="Na_transp"/>
    <property type="match status" value="1"/>
</dbReference>
<feature type="transmembrane region" description="Helical" evidence="7">
    <location>
        <begin position="185"/>
        <end position="205"/>
    </location>
</feature>
<evidence type="ECO:0000256" key="2">
    <source>
        <dbReference type="ARBA" id="ARBA00022448"/>
    </source>
</evidence>
<name>A0ABP0GRB1_CLALP</name>
<organism evidence="8 9">
    <name type="scientific">Clavelina lepadiformis</name>
    <name type="common">Light-bulb sea squirt</name>
    <name type="synonym">Ascidia lepadiformis</name>
    <dbReference type="NCBI Taxonomy" id="159417"/>
    <lineage>
        <taxon>Eukaryota</taxon>
        <taxon>Metazoa</taxon>
        <taxon>Chordata</taxon>
        <taxon>Tunicata</taxon>
        <taxon>Ascidiacea</taxon>
        <taxon>Aplousobranchia</taxon>
        <taxon>Clavelinidae</taxon>
        <taxon>Clavelina</taxon>
    </lineage>
</organism>
<dbReference type="PANTHER" id="PTHR11616:SF289">
    <property type="entry name" value="TRANSPORTER"/>
    <property type="match status" value="1"/>
</dbReference>
<dbReference type="SUPFAM" id="SSF161070">
    <property type="entry name" value="SNF-like"/>
    <property type="match status" value="1"/>
</dbReference>
<keyword evidence="9" id="KW-1185">Reference proteome</keyword>
<protein>
    <recommendedName>
        <fullName evidence="6">Transporter</fullName>
    </recommendedName>
</protein>
<dbReference type="PROSITE" id="PS00610">
    <property type="entry name" value="NA_NEUROTRAN_SYMP_1"/>
    <property type="match status" value="1"/>
</dbReference>
<dbReference type="PRINTS" id="PR00176">
    <property type="entry name" value="NANEUSMPORT"/>
</dbReference>
<reference evidence="8 9" key="1">
    <citation type="submission" date="2024-02" db="EMBL/GenBank/DDBJ databases">
        <authorList>
            <person name="Daric V."/>
            <person name="Darras S."/>
        </authorList>
    </citation>
    <scope>NUCLEOTIDE SEQUENCE [LARGE SCALE GENOMIC DNA]</scope>
</reference>
<feature type="transmembrane region" description="Helical" evidence="7">
    <location>
        <begin position="9"/>
        <end position="28"/>
    </location>
</feature>
<keyword evidence="6" id="KW-0769">Symport</keyword>
<comment type="subcellular location">
    <subcellularLocation>
        <location evidence="1">Membrane</location>
        <topology evidence="1">Multi-pass membrane protein</topology>
    </subcellularLocation>
</comment>
<comment type="caution">
    <text evidence="8">The sequence shown here is derived from an EMBL/GenBank/DDBJ whole genome shotgun (WGS) entry which is preliminary data.</text>
</comment>
<gene>
    <name evidence="8" type="ORF">CVLEPA_LOCUS27649</name>
</gene>
<proteinExistence type="inferred from homology"/>
<dbReference type="Pfam" id="PF00209">
    <property type="entry name" value="SNF"/>
    <property type="match status" value="1"/>
</dbReference>
<feature type="transmembrane region" description="Helical" evidence="7">
    <location>
        <begin position="296"/>
        <end position="321"/>
    </location>
</feature>
<evidence type="ECO:0000256" key="7">
    <source>
        <dbReference type="SAM" id="Phobius"/>
    </source>
</evidence>